<reference evidence="11 12" key="1">
    <citation type="submission" date="2015-01" db="EMBL/GenBank/DDBJ databases">
        <title>The Genome Sequence of Fonsecaea multimorphosa CBS 102226.</title>
        <authorList>
            <consortium name="The Broad Institute Genomics Platform"/>
            <person name="Cuomo C."/>
            <person name="de Hoog S."/>
            <person name="Gorbushina A."/>
            <person name="Stielow B."/>
            <person name="Teixiera M."/>
            <person name="Abouelleil A."/>
            <person name="Chapman S.B."/>
            <person name="Priest M."/>
            <person name="Young S.K."/>
            <person name="Wortman J."/>
            <person name="Nusbaum C."/>
            <person name="Birren B."/>
        </authorList>
    </citation>
    <scope>NUCLEOTIDE SEQUENCE [LARGE SCALE GENOMIC DNA]</scope>
    <source>
        <strain evidence="11 12">CBS 102226</strain>
    </source>
</reference>
<proteinExistence type="predicted"/>
<evidence type="ECO:0000313" key="12">
    <source>
        <dbReference type="Proteomes" id="UP000053411"/>
    </source>
</evidence>
<evidence type="ECO:0000256" key="5">
    <source>
        <dbReference type="ARBA" id="ARBA00022771"/>
    </source>
</evidence>
<feature type="compositionally biased region" description="Polar residues" evidence="9">
    <location>
        <begin position="78"/>
        <end position="87"/>
    </location>
</feature>
<dbReference type="SUPFAM" id="SSF57850">
    <property type="entry name" value="RING/U-box"/>
    <property type="match status" value="1"/>
</dbReference>
<dbReference type="Gene3D" id="3.30.40.10">
    <property type="entry name" value="Zinc/RING finger domain, C3HC4 (zinc finger)"/>
    <property type="match status" value="1"/>
</dbReference>
<dbReference type="VEuPathDB" id="FungiDB:Z520_07349"/>
<dbReference type="OrthoDB" id="8062037at2759"/>
<evidence type="ECO:0000256" key="9">
    <source>
        <dbReference type="SAM" id="MobiDB-lite"/>
    </source>
</evidence>
<dbReference type="PROSITE" id="PS50089">
    <property type="entry name" value="ZF_RING_2"/>
    <property type="match status" value="1"/>
</dbReference>
<dbReference type="EMBL" id="KN848075">
    <property type="protein sequence ID" value="KIX97234.1"/>
    <property type="molecule type" value="Genomic_DNA"/>
</dbReference>
<dbReference type="GO" id="GO:0061630">
    <property type="term" value="F:ubiquitin protein ligase activity"/>
    <property type="evidence" value="ECO:0007669"/>
    <property type="project" value="UniProtKB-EC"/>
</dbReference>
<evidence type="ECO:0000256" key="8">
    <source>
        <dbReference type="PROSITE-ProRule" id="PRU00175"/>
    </source>
</evidence>
<feature type="compositionally biased region" description="Gly residues" evidence="9">
    <location>
        <begin position="419"/>
        <end position="440"/>
    </location>
</feature>
<feature type="compositionally biased region" description="Pro residues" evidence="9">
    <location>
        <begin position="57"/>
        <end position="68"/>
    </location>
</feature>
<dbReference type="InterPro" id="IPR013083">
    <property type="entry name" value="Znf_RING/FYVE/PHD"/>
</dbReference>
<feature type="region of interest" description="Disordered" evidence="9">
    <location>
        <begin position="199"/>
        <end position="220"/>
    </location>
</feature>
<dbReference type="GO" id="GO:0006511">
    <property type="term" value="P:ubiquitin-dependent protein catabolic process"/>
    <property type="evidence" value="ECO:0007669"/>
    <property type="project" value="TreeGrafter"/>
</dbReference>
<feature type="region of interest" description="Disordered" evidence="9">
    <location>
        <begin position="45"/>
        <end position="92"/>
    </location>
</feature>
<protein>
    <recommendedName>
        <fullName evidence="2">RING-type E3 ubiquitin transferase</fullName>
        <ecNumber evidence="2">2.3.2.27</ecNumber>
    </recommendedName>
</protein>
<evidence type="ECO:0000256" key="2">
    <source>
        <dbReference type="ARBA" id="ARBA00012483"/>
    </source>
</evidence>
<evidence type="ECO:0000256" key="6">
    <source>
        <dbReference type="ARBA" id="ARBA00022786"/>
    </source>
</evidence>
<evidence type="ECO:0000259" key="10">
    <source>
        <dbReference type="PROSITE" id="PS50089"/>
    </source>
</evidence>
<dbReference type="GO" id="GO:0016567">
    <property type="term" value="P:protein ubiquitination"/>
    <property type="evidence" value="ECO:0007669"/>
    <property type="project" value="UniProtKB-ARBA"/>
</dbReference>
<comment type="catalytic activity">
    <reaction evidence="1">
        <text>S-ubiquitinyl-[E2 ubiquitin-conjugating enzyme]-L-cysteine + [acceptor protein]-L-lysine = [E2 ubiquitin-conjugating enzyme]-L-cysteine + N(6)-ubiquitinyl-[acceptor protein]-L-lysine.</text>
        <dbReference type="EC" id="2.3.2.27"/>
    </reaction>
</comment>
<dbReference type="STRING" id="1442371.A0A0D2K2E4"/>
<feature type="domain" description="RING-type" evidence="10">
    <location>
        <begin position="289"/>
        <end position="330"/>
    </location>
</feature>
<dbReference type="CDD" id="cd16454">
    <property type="entry name" value="RING-H2_PA-TM-RING"/>
    <property type="match status" value="1"/>
</dbReference>
<dbReference type="Pfam" id="PF13639">
    <property type="entry name" value="zf-RING_2"/>
    <property type="match status" value="1"/>
</dbReference>
<name>A0A0D2K2E4_9EURO</name>
<keyword evidence="7" id="KW-0862">Zinc</keyword>
<dbReference type="SMART" id="SM00184">
    <property type="entry name" value="RING"/>
    <property type="match status" value="1"/>
</dbReference>
<evidence type="ECO:0000256" key="1">
    <source>
        <dbReference type="ARBA" id="ARBA00000900"/>
    </source>
</evidence>
<dbReference type="PANTHER" id="PTHR45931">
    <property type="entry name" value="SI:CH211-59O9.10"/>
    <property type="match status" value="1"/>
</dbReference>
<dbReference type="EC" id="2.3.2.27" evidence="2"/>
<feature type="compositionally biased region" description="Basic and acidic residues" evidence="9">
    <location>
        <begin position="392"/>
        <end position="404"/>
    </location>
</feature>
<dbReference type="AlphaFoldDB" id="A0A0D2K2E4"/>
<dbReference type="InterPro" id="IPR001841">
    <property type="entry name" value="Znf_RING"/>
</dbReference>
<keyword evidence="4" id="KW-0479">Metal-binding</keyword>
<keyword evidence="5 8" id="KW-0863">Zinc-finger</keyword>
<evidence type="ECO:0000313" key="11">
    <source>
        <dbReference type="EMBL" id="KIX97234.1"/>
    </source>
</evidence>
<feature type="compositionally biased region" description="Basic and acidic residues" evidence="9">
    <location>
        <begin position="202"/>
        <end position="211"/>
    </location>
</feature>
<dbReference type="PANTHER" id="PTHR45931:SF3">
    <property type="entry name" value="RING ZINC FINGER-CONTAINING PROTEIN"/>
    <property type="match status" value="1"/>
</dbReference>
<sequence length="450" mass="49813">MNGIERTEDSPVLGAKETSPKLYTYSLAHLHLNANITHQLEPSEAPSTYDFDFDRPPSLPLPAEPPSSLPAGLHDHTGLQNHNPWSEDTNDDDGPSFTTFEFTATGGSGRMVLSTRSWRTDGRNVRTDDLYEALDEMGQLLTRLDELQNRDMPVPFGPLDPFGFPRGQGVMGRHDPPLHLQPAGLQDLFSLILQSMQPEGLRGPDAEDRQRGGQPPLPFDLLQQMLNPANARSGDMVFSQEAFDRVMTQLMEQHNGSTAPPPASEEAILSLKKKQVDREMLGEEGKAECSICMDNVELGNEVTVLPCNHWFHGDCVTAWLKEHDTCPHCRKPITAPEDRQRPGPSRRRHSRRASSVSSPRAYGPEGGRYPPAPIPEGPRTIREARESYYGRPQEYDVERPETHRHSSIQSDLRRHSSRGQGGSSGGSRNGGNGGNGGGVTGWFRNHLPFS</sequence>
<feature type="region of interest" description="Disordered" evidence="9">
    <location>
        <begin position="392"/>
        <end position="450"/>
    </location>
</feature>
<keyword evidence="12" id="KW-1185">Reference proteome</keyword>
<feature type="region of interest" description="Disordered" evidence="9">
    <location>
        <begin position="328"/>
        <end position="379"/>
    </location>
</feature>
<gene>
    <name evidence="11" type="ORF">Z520_07349</name>
</gene>
<dbReference type="RefSeq" id="XP_016631357.1">
    <property type="nucleotide sequence ID" value="XM_016777847.1"/>
</dbReference>
<dbReference type="Proteomes" id="UP000053411">
    <property type="component" value="Unassembled WGS sequence"/>
</dbReference>
<dbReference type="SMART" id="SM01197">
    <property type="entry name" value="FANCL_C"/>
    <property type="match status" value="1"/>
</dbReference>
<organism evidence="11 12">
    <name type="scientific">Fonsecaea multimorphosa CBS 102226</name>
    <dbReference type="NCBI Taxonomy" id="1442371"/>
    <lineage>
        <taxon>Eukaryota</taxon>
        <taxon>Fungi</taxon>
        <taxon>Dikarya</taxon>
        <taxon>Ascomycota</taxon>
        <taxon>Pezizomycotina</taxon>
        <taxon>Eurotiomycetes</taxon>
        <taxon>Chaetothyriomycetidae</taxon>
        <taxon>Chaetothyriales</taxon>
        <taxon>Herpotrichiellaceae</taxon>
        <taxon>Fonsecaea</taxon>
    </lineage>
</organism>
<dbReference type="FunFam" id="3.30.40.10:FF:000127">
    <property type="entry name" value="E3 ubiquitin-protein ligase RNF181"/>
    <property type="match status" value="1"/>
</dbReference>
<evidence type="ECO:0000256" key="3">
    <source>
        <dbReference type="ARBA" id="ARBA00022679"/>
    </source>
</evidence>
<dbReference type="GO" id="GO:0005634">
    <property type="term" value="C:nucleus"/>
    <property type="evidence" value="ECO:0007669"/>
    <property type="project" value="TreeGrafter"/>
</dbReference>
<dbReference type="GO" id="GO:0008270">
    <property type="term" value="F:zinc ion binding"/>
    <property type="evidence" value="ECO:0007669"/>
    <property type="project" value="UniProtKB-KW"/>
</dbReference>
<dbReference type="GeneID" id="27713095"/>
<accession>A0A0D2K2E4</accession>
<keyword evidence="6" id="KW-0833">Ubl conjugation pathway</keyword>
<dbReference type="InterPro" id="IPR051834">
    <property type="entry name" value="RING_finger_E3_ligase"/>
</dbReference>
<evidence type="ECO:0000256" key="4">
    <source>
        <dbReference type="ARBA" id="ARBA00022723"/>
    </source>
</evidence>
<evidence type="ECO:0000256" key="7">
    <source>
        <dbReference type="ARBA" id="ARBA00022833"/>
    </source>
</evidence>
<keyword evidence="3" id="KW-0808">Transferase</keyword>